<keyword evidence="2" id="KW-1185">Reference proteome</keyword>
<evidence type="ECO:0000313" key="1">
    <source>
        <dbReference type="EMBL" id="MFC4034460.1"/>
    </source>
</evidence>
<dbReference type="RefSeq" id="WP_386432604.1">
    <property type="nucleotide sequence ID" value="NZ_JBHSBB010000014.1"/>
</dbReference>
<gene>
    <name evidence="1" type="ORF">ACFO3J_23715</name>
</gene>
<name>A0ABV8HR75_9ACTN</name>
<comment type="caution">
    <text evidence="1">The sequence shown here is derived from an EMBL/GenBank/DDBJ whole genome shotgun (WGS) entry which is preliminary data.</text>
</comment>
<reference evidence="2" key="1">
    <citation type="journal article" date="2019" name="Int. J. Syst. Evol. Microbiol.">
        <title>The Global Catalogue of Microorganisms (GCM) 10K type strain sequencing project: providing services to taxonomists for standard genome sequencing and annotation.</title>
        <authorList>
            <consortium name="The Broad Institute Genomics Platform"/>
            <consortium name="The Broad Institute Genome Sequencing Center for Infectious Disease"/>
            <person name="Wu L."/>
            <person name="Ma J."/>
        </authorList>
    </citation>
    <scope>NUCLEOTIDE SEQUENCE [LARGE SCALE GENOMIC DNA]</scope>
    <source>
        <strain evidence="2">CGMCC 4.7237</strain>
    </source>
</reference>
<evidence type="ECO:0000313" key="2">
    <source>
        <dbReference type="Proteomes" id="UP001595765"/>
    </source>
</evidence>
<sequence length="175" mass="19561">MPNLSQNARLREHPLIHDLLALVNEYDLDLSDMVIFGSGPLLAKGLRADIHDLDIVARSKTWCRVKRHGARSIGQANHARIAQFCDGRIQFSAGWVSDDWKAAELIDRAETIRGLPFARIENVLAYKQLLNRPKDQQDIEMLQDLGVVPAPAAMQREQCPSMCSLVSTPPVSRTP</sequence>
<dbReference type="EMBL" id="JBHSBB010000014">
    <property type="protein sequence ID" value="MFC4034460.1"/>
    <property type="molecule type" value="Genomic_DNA"/>
</dbReference>
<protein>
    <submittedName>
        <fullName evidence="1">Uncharacterized protein</fullName>
    </submittedName>
</protein>
<proteinExistence type="predicted"/>
<accession>A0ABV8HR75</accession>
<organism evidence="1 2">
    <name type="scientific">Streptomyces polygonati</name>
    <dbReference type="NCBI Taxonomy" id="1617087"/>
    <lineage>
        <taxon>Bacteria</taxon>
        <taxon>Bacillati</taxon>
        <taxon>Actinomycetota</taxon>
        <taxon>Actinomycetes</taxon>
        <taxon>Kitasatosporales</taxon>
        <taxon>Streptomycetaceae</taxon>
        <taxon>Streptomyces</taxon>
    </lineage>
</organism>
<dbReference type="Proteomes" id="UP001595765">
    <property type="component" value="Unassembled WGS sequence"/>
</dbReference>